<gene>
    <name evidence="1" type="ORF">CI238_12001</name>
</gene>
<dbReference type="GO" id="GO:0008168">
    <property type="term" value="F:methyltransferase activity"/>
    <property type="evidence" value="ECO:0007669"/>
    <property type="project" value="UniProtKB-KW"/>
</dbReference>
<keyword evidence="1" id="KW-0489">Methyltransferase</keyword>
<dbReference type="STRING" id="1573173.A0A161WFN6"/>
<feature type="non-terminal residue" evidence="1">
    <location>
        <position position="1"/>
    </location>
</feature>
<reference evidence="1 2" key="1">
    <citation type="submission" date="2015-06" db="EMBL/GenBank/DDBJ databases">
        <title>Survival trade-offs in plant roots during colonization by closely related pathogenic and mutualistic fungi.</title>
        <authorList>
            <person name="Hacquard S."/>
            <person name="Kracher B."/>
            <person name="Hiruma K."/>
            <person name="Weinman A."/>
            <person name="Muench P."/>
            <person name="Garrido Oter R."/>
            <person name="Ver Loren van Themaat E."/>
            <person name="Dallerey J.-F."/>
            <person name="Damm U."/>
            <person name="Henrissat B."/>
            <person name="Lespinet O."/>
            <person name="Thon M."/>
            <person name="Kemen E."/>
            <person name="McHardy A.C."/>
            <person name="Schulze-Lefert P."/>
            <person name="O'Connell R.J."/>
        </authorList>
    </citation>
    <scope>NUCLEOTIDE SEQUENCE [LARGE SCALE GENOMIC DNA]</scope>
    <source>
        <strain evidence="1 2">MAFF 238704</strain>
    </source>
</reference>
<keyword evidence="2" id="KW-1185">Reference proteome</keyword>
<protein>
    <submittedName>
        <fullName evidence="1">Methyltransferase</fullName>
    </submittedName>
</protein>
<dbReference type="GO" id="GO:0032259">
    <property type="term" value="P:methylation"/>
    <property type="evidence" value="ECO:0007669"/>
    <property type="project" value="UniProtKB-KW"/>
</dbReference>
<evidence type="ECO:0000313" key="1">
    <source>
        <dbReference type="EMBL" id="KZL83288.1"/>
    </source>
</evidence>
<organism evidence="1 2">
    <name type="scientific">Colletotrichum incanum</name>
    <name type="common">Soybean anthracnose fungus</name>
    <dbReference type="NCBI Taxonomy" id="1573173"/>
    <lineage>
        <taxon>Eukaryota</taxon>
        <taxon>Fungi</taxon>
        <taxon>Dikarya</taxon>
        <taxon>Ascomycota</taxon>
        <taxon>Pezizomycotina</taxon>
        <taxon>Sordariomycetes</taxon>
        <taxon>Hypocreomycetidae</taxon>
        <taxon>Glomerellales</taxon>
        <taxon>Glomerellaceae</taxon>
        <taxon>Colletotrichum</taxon>
        <taxon>Colletotrichum spaethianum species complex</taxon>
    </lineage>
</organism>
<dbReference type="EMBL" id="LFIW01001179">
    <property type="protein sequence ID" value="KZL83288.1"/>
    <property type="molecule type" value="Genomic_DNA"/>
</dbReference>
<dbReference type="AlphaFoldDB" id="A0A161WFN6"/>
<accession>A0A161WFN6</accession>
<sequence>STDGLRLWVTPGGYTFFNQRRRHAHIPDNQPTRAFYDMIIRISKEISKCTAALKVKTAGWFSTWAWPPAGFLAMAMEPNPDAYAIGFSLYESTDSHRIILPGHCNSDRRELDVTMVAANLSVTIIPADRTGMD</sequence>
<keyword evidence="1" id="KW-0808">Transferase</keyword>
<evidence type="ECO:0000313" key="2">
    <source>
        <dbReference type="Proteomes" id="UP000076584"/>
    </source>
</evidence>
<proteinExistence type="predicted"/>
<dbReference type="Proteomes" id="UP000076584">
    <property type="component" value="Unassembled WGS sequence"/>
</dbReference>
<comment type="caution">
    <text evidence="1">The sequence shown here is derived from an EMBL/GenBank/DDBJ whole genome shotgun (WGS) entry which is preliminary data.</text>
</comment>
<name>A0A161WFN6_COLIC</name>